<dbReference type="RefSeq" id="XP_009545746.1">
    <property type="nucleotide sequence ID" value="XM_009547451.1"/>
</dbReference>
<dbReference type="STRING" id="747525.W4KEK7"/>
<dbReference type="PROSITE" id="PS01360">
    <property type="entry name" value="ZF_MYND_1"/>
    <property type="match status" value="1"/>
</dbReference>
<dbReference type="EMBL" id="KI925457">
    <property type="protein sequence ID" value="ETW83501.1"/>
    <property type="molecule type" value="Genomic_DNA"/>
</dbReference>
<dbReference type="Gene3D" id="6.10.140.2220">
    <property type="match status" value="1"/>
</dbReference>
<keyword evidence="1" id="KW-0479">Metal-binding</keyword>
<dbReference type="Pfam" id="PF01753">
    <property type="entry name" value="zf-MYND"/>
    <property type="match status" value="1"/>
</dbReference>
<dbReference type="InParanoid" id="W4KEK7"/>
<dbReference type="OrthoDB" id="432970at2759"/>
<keyword evidence="7" id="KW-1185">Reference proteome</keyword>
<organism evidence="6 7">
    <name type="scientific">Heterobasidion irregulare (strain TC 32-1)</name>
    <dbReference type="NCBI Taxonomy" id="747525"/>
    <lineage>
        <taxon>Eukaryota</taxon>
        <taxon>Fungi</taxon>
        <taxon>Dikarya</taxon>
        <taxon>Basidiomycota</taxon>
        <taxon>Agaricomycotina</taxon>
        <taxon>Agaricomycetes</taxon>
        <taxon>Russulales</taxon>
        <taxon>Bondarzewiaceae</taxon>
        <taxon>Heterobasidion</taxon>
        <taxon>Heterobasidion annosum species complex</taxon>
    </lineage>
</organism>
<evidence type="ECO:0000256" key="3">
    <source>
        <dbReference type="ARBA" id="ARBA00022833"/>
    </source>
</evidence>
<feature type="domain" description="MYND-type" evidence="5">
    <location>
        <begin position="28"/>
        <end position="70"/>
    </location>
</feature>
<dbReference type="SUPFAM" id="SSF144232">
    <property type="entry name" value="HIT/MYND zinc finger-like"/>
    <property type="match status" value="1"/>
</dbReference>
<dbReference type="GeneID" id="20677577"/>
<protein>
    <recommendedName>
        <fullName evidence="5">MYND-type domain-containing protein</fullName>
    </recommendedName>
</protein>
<keyword evidence="3" id="KW-0862">Zinc</keyword>
<evidence type="ECO:0000256" key="1">
    <source>
        <dbReference type="ARBA" id="ARBA00022723"/>
    </source>
</evidence>
<evidence type="ECO:0000256" key="4">
    <source>
        <dbReference type="PROSITE-ProRule" id="PRU00134"/>
    </source>
</evidence>
<dbReference type="PROSITE" id="PS50865">
    <property type="entry name" value="ZF_MYND_2"/>
    <property type="match status" value="1"/>
</dbReference>
<gene>
    <name evidence="6" type="ORF">HETIRDRAFT_474648</name>
</gene>
<proteinExistence type="predicted"/>
<name>W4KEK7_HETIT</name>
<sequence length="246" mass="27598">MAYYATPAAANYYTAPAHTHRQRGFRLCDQCGIVEQPAIRQFRLCGGCMTTNYCSTDCQRLHWPTHKAICKHTISQISASKQQPINDDYPDENLAKLLRKFTSMHTSLLGWAGFQGLQLKHVPANVRQHALLVELSYRPSADKHRQFTIKGTHIVPRAYVTGSDPLVAAEIQQRDDRCRRSGGIGAAVVLIQCGGLSQVMPVEVDAPSKITWDIRDDWEDVLHHFVESGRSDFKPISTTSRGVYYG</sequence>
<dbReference type="HOGENOM" id="CLU_094262_1_0_1"/>
<dbReference type="InterPro" id="IPR002893">
    <property type="entry name" value="Znf_MYND"/>
</dbReference>
<dbReference type="Proteomes" id="UP000030671">
    <property type="component" value="Unassembled WGS sequence"/>
</dbReference>
<dbReference type="GO" id="GO:0008270">
    <property type="term" value="F:zinc ion binding"/>
    <property type="evidence" value="ECO:0007669"/>
    <property type="project" value="UniProtKB-KW"/>
</dbReference>
<keyword evidence="2 4" id="KW-0863">Zinc-finger</keyword>
<evidence type="ECO:0000259" key="5">
    <source>
        <dbReference type="PROSITE" id="PS50865"/>
    </source>
</evidence>
<dbReference type="eggNOG" id="ENOG502SF41">
    <property type="taxonomic scope" value="Eukaryota"/>
</dbReference>
<dbReference type="AlphaFoldDB" id="W4KEK7"/>
<evidence type="ECO:0000313" key="6">
    <source>
        <dbReference type="EMBL" id="ETW83501.1"/>
    </source>
</evidence>
<dbReference type="KEGG" id="hir:HETIRDRAFT_474648"/>
<evidence type="ECO:0000313" key="7">
    <source>
        <dbReference type="Proteomes" id="UP000030671"/>
    </source>
</evidence>
<accession>W4KEK7</accession>
<evidence type="ECO:0000256" key="2">
    <source>
        <dbReference type="ARBA" id="ARBA00022771"/>
    </source>
</evidence>
<reference evidence="6 7" key="1">
    <citation type="journal article" date="2012" name="New Phytol.">
        <title>Insight into trade-off between wood decay and parasitism from the genome of a fungal forest pathogen.</title>
        <authorList>
            <person name="Olson A."/>
            <person name="Aerts A."/>
            <person name="Asiegbu F."/>
            <person name="Belbahri L."/>
            <person name="Bouzid O."/>
            <person name="Broberg A."/>
            <person name="Canback B."/>
            <person name="Coutinho P.M."/>
            <person name="Cullen D."/>
            <person name="Dalman K."/>
            <person name="Deflorio G."/>
            <person name="van Diepen L.T."/>
            <person name="Dunand C."/>
            <person name="Duplessis S."/>
            <person name="Durling M."/>
            <person name="Gonthier P."/>
            <person name="Grimwood J."/>
            <person name="Fossdal C.G."/>
            <person name="Hansson D."/>
            <person name="Henrissat B."/>
            <person name="Hietala A."/>
            <person name="Himmelstrand K."/>
            <person name="Hoffmeister D."/>
            <person name="Hogberg N."/>
            <person name="James T.Y."/>
            <person name="Karlsson M."/>
            <person name="Kohler A."/>
            <person name="Kues U."/>
            <person name="Lee Y.H."/>
            <person name="Lin Y.C."/>
            <person name="Lind M."/>
            <person name="Lindquist E."/>
            <person name="Lombard V."/>
            <person name="Lucas S."/>
            <person name="Lunden K."/>
            <person name="Morin E."/>
            <person name="Murat C."/>
            <person name="Park J."/>
            <person name="Raffaello T."/>
            <person name="Rouze P."/>
            <person name="Salamov A."/>
            <person name="Schmutz J."/>
            <person name="Solheim H."/>
            <person name="Stahlberg J."/>
            <person name="Velez H."/>
            <person name="de Vries R.P."/>
            <person name="Wiebenga A."/>
            <person name="Woodward S."/>
            <person name="Yakovlev I."/>
            <person name="Garbelotto M."/>
            <person name="Martin F."/>
            <person name="Grigoriev I.V."/>
            <person name="Stenlid J."/>
        </authorList>
    </citation>
    <scope>NUCLEOTIDE SEQUENCE [LARGE SCALE GENOMIC DNA]</scope>
    <source>
        <strain evidence="6 7">TC 32-1</strain>
    </source>
</reference>